<organism evidence="6 7">
    <name type="scientific">Microthlaspi erraticum</name>
    <dbReference type="NCBI Taxonomy" id="1685480"/>
    <lineage>
        <taxon>Eukaryota</taxon>
        <taxon>Viridiplantae</taxon>
        <taxon>Streptophyta</taxon>
        <taxon>Embryophyta</taxon>
        <taxon>Tracheophyta</taxon>
        <taxon>Spermatophyta</taxon>
        <taxon>Magnoliopsida</taxon>
        <taxon>eudicotyledons</taxon>
        <taxon>Gunneridae</taxon>
        <taxon>Pentapetalae</taxon>
        <taxon>rosids</taxon>
        <taxon>malvids</taxon>
        <taxon>Brassicales</taxon>
        <taxon>Brassicaceae</taxon>
        <taxon>Coluteocarpeae</taxon>
        <taxon>Microthlaspi</taxon>
    </lineage>
</organism>
<dbReference type="EMBL" id="CACVBM020001684">
    <property type="protein sequence ID" value="CAA7057348.1"/>
    <property type="molecule type" value="Genomic_DNA"/>
</dbReference>
<evidence type="ECO:0000256" key="3">
    <source>
        <dbReference type="ARBA" id="ARBA00022833"/>
    </source>
</evidence>
<comment type="caution">
    <text evidence="6">The sequence shown here is derived from an EMBL/GenBank/DDBJ whole genome shotgun (WGS) entry which is preliminary data.</text>
</comment>
<dbReference type="Proteomes" id="UP000467841">
    <property type="component" value="Unassembled WGS sequence"/>
</dbReference>
<dbReference type="InterPro" id="IPR013083">
    <property type="entry name" value="Znf_RING/FYVE/PHD"/>
</dbReference>
<dbReference type="InterPro" id="IPR001841">
    <property type="entry name" value="Znf_RING"/>
</dbReference>
<dbReference type="OrthoDB" id="1711136at2759"/>
<dbReference type="PANTHER" id="PTHR42647:SF55">
    <property type="entry name" value="BOI-RELATED E3 UBIQUITIN-PROTEIN LIGASE 1"/>
    <property type="match status" value="1"/>
</dbReference>
<name>A0A6D2KVM7_9BRAS</name>
<dbReference type="GO" id="GO:0043067">
    <property type="term" value="P:regulation of programmed cell death"/>
    <property type="evidence" value="ECO:0007669"/>
    <property type="project" value="TreeGrafter"/>
</dbReference>
<gene>
    <name evidence="6" type="ORF">MERR_LOCUS44584</name>
</gene>
<evidence type="ECO:0000256" key="2">
    <source>
        <dbReference type="ARBA" id="ARBA00022771"/>
    </source>
</evidence>
<dbReference type="SUPFAM" id="SSF57850">
    <property type="entry name" value="RING/U-box"/>
    <property type="match status" value="1"/>
</dbReference>
<dbReference type="Pfam" id="PF13920">
    <property type="entry name" value="zf-C3HC4_3"/>
    <property type="match status" value="1"/>
</dbReference>
<evidence type="ECO:0000313" key="7">
    <source>
        <dbReference type="Proteomes" id="UP000467841"/>
    </source>
</evidence>
<dbReference type="GO" id="GO:0004842">
    <property type="term" value="F:ubiquitin-protein transferase activity"/>
    <property type="evidence" value="ECO:0007669"/>
    <property type="project" value="TreeGrafter"/>
</dbReference>
<protein>
    <recommendedName>
        <fullName evidence="5">RING-type domain-containing protein</fullName>
    </recommendedName>
</protein>
<dbReference type="CDD" id="cd16649">
    <property type="entry name" value="mRING-HC-C3HC5_CGRF1-like"/>
    <property type="match status" value="1"/>
</dbReference>
<dbReference type="PIRSF" id="PIRSF036836">
    <property type="entry name" value="RNase_bind_SBP1"/>
    <property type="match status" value="1"/>
</dbReference>
<proteinExistence type="predicted"/>
<reference evidence="6" key="1">
    <citation type="submission" date="2020-01" db="EMBL/GenBank/DDBJ databases">
        <authorList>
            <person name="Mishra B."/>
        </authorList>
    </citation>
    <scope>NUCLEOTIDE SEQUENCE [LARGE SCALE GENOMIC DNA]</scope>
</reference>
<keyword evidence="7" id="KW-1185">Reference proteome</keyword>
<keyword evidence="2 4" id="KW-0863">Zinc-finger</keyword>
<evidence type="ECO:0000259" key="5">
    <source>
        <dbReference type="PROSITE" id="PS50089"/>
    </source>
</evidence>
<accession>A0A6D2KVM7</accession>
<evidence type="ECO:0000256" key="4">
    <source>
        <dbReference type="PROSITE-ProRule" id="PRU00175"/>
    </source>
</evidence>
<keyword evidence="1" id="KW-0479">Metal-binding</keyword>
<dbReference type="PANTHER" id="PTHR42647">
    <property type="entry name" value="SBP (S-RIBONUCLEASE BINDING PROTEIN) FAMILY PROTEIN"/>
    <property type="match status" value="1"/>
</dbReference>
<dbReference type="GO" id="GO:0008270">
    <property type="term" value="F:zinc ion binding"/>
    <property type="evidence" value="ECO:0007669"/>
    <property type="project" value="UniProtKB-KW"/>
</dbReference>
<sequence>MAVEARQMNPFASQFVNNRECVKSQQNMYNDGQIEFAGGFPVTTGDRQLPYIQSRAIDPIHIAASFNKAESDLTYNFNQSPAPPAISKRQRDSTFDSDALMAAQKRRSVAFETSLIDAELVSQIQQQQSEIDRFVALQTETLRIELEARQRMQTRMFASAVQSAIIKKLKAKDDEIVRMGKLNWVLQERVKNLYVENQIWRDLAQTNEATANNLRSNLEQVLAQVDDFPETANAIRPPVVEDDAESSCGSCDGADGDDVTAVSGGCRRCGERTASVLVLPCRHLCLCTVCGSALLQACPVCDTVMNASVHVNLS</sequence>
<dbReference type="Gene3D" id="3.30.40.10">
    <property type="entry name" value="Zinc/RING finger domain, C3HC4 (zinc finger)"/>
    <property type="match status" value="1"/>
</dbReference>
<dbReference type="AlphaFoldDB" id="A0A6D2KVM7"/>
<keyword evidence="3" id="KW-0862">Zinc</keyword>
<feature type="domain" description="RING-type" evidence="5">
    <location>
        <begin position="266"/>
        <end position="302"/>
    </location>
</feature>
<evidence type="ECO:0000256" key="1">
    <source>
        <dbReference type="ARBA" id="ARBA00022723"/>
    </source>
</evidence>
<dbReference type="PROSITE" id="PS50089">
    <property type="entry name" value="ZF_RING_2"/>
    <property type="match status" value="1"/>
</dbReference>
<evidence type="ECO:0000313" key="6">
    <source>
        <dbReference type="EMBL" id="CAA7057348.1"/>
    </source>
</evidence>